<dbReference type="Pfam" id="PF02615">
    <property type="entry name" value="Ldh_2"/>
    <property type="match status" value="1"/>
</dbReference>
<accession>A0ABQ8UGB2</accession>
<evidence type="ECO:0000256" key="1">
    <source>
        <dbReference type="ARBA" id="ARBA00006056"/>
    </source>
</evidence>
<dbReference type="Gene3D" id="1.10.1530.10">
    <property type="match status" value="1"/>
</dbReference>
<dbReference type="PANTHER" id="PTHR11091">
    <property type="entry name" value="OXIDOREDUCTASE-RELATED"/>
    <property type="match status" value="1"/>
</dbReference>
<dbReference type="SUPFAM" id="SSF89733">
    <property type="entry name" value="L-sulfolactate dehydrogenase-like"/>
    <property type="match status" value="1"/>
</dbReference>
<dbReference type="InterPro" id="IPR036111">
    <property type="entry name" value="Mal/L-sulfo/L-lacto_DH-like_sf"/>
</dbReference>
<dbReference type="SUPFAM" id="SSF48371">
    <property type="entry name" value="ARM repeat"/>
    <property type="match status" value="1"/>
</dbReference>
<dbReference type="Proteomes" id="UP001141327">
    <property type="component" value="Unassembled WGS sequence"/>
</dbReference>
<reference evidence="4" key="1">
    <citation type="journal article" date="2022" name="bioRxiv">
        <title>Genomics of Preaxostyla Flagellates Illuminates Evolutionary Transitions and the Path Towards Mitochondrial Loss.</title>
        <authorList>
            <person name="Novak L.V.F."/>
            <person name="Treitli S.C."/>
            <person name="Pyrih J."/>
            <person name="Halakuc P."/>
            <person name="Pipaliya S.V."/>
            <person name="Vacek V."/>
            <person name="Brzon O."/>
            <person name="Soukal P."/>
            <person name="Eme L."/>
            <person name="Dacks J.B."/>
            <person name="Karnkowska A."/>
            <person name="Elias M."/>
            <person name="Hampl V."/>
        </authorList>
    </citation>
    <scope>NUCLEOTIDE SEQUENCE</scope>
    <source>
        <strain evidence="4">RCP-MX</strain>
    </source>
</reference>
<dbReference type="PANTHER" id="PTHR11091:SF0">
    <property type="entry name" value="MALATE DEHYDROGENASE"/>
    <property type="match status" value="1"/>
</dbReference>
<evidence type="ECO:0000313" key="4">
    <source>
        <dbReference type="EMBL" id="KAJ4456916.1"/>
    </source>
</evidence>
<feature type="region of interest" description="Disordered" evidence="3">
    <location>
        <begin position="1021"/>
        <end position="1171"/>
    </location>
</feature>
<protein>
    <submittedName>
        <fullName evidence="4">Lactate dehydrogenase</fullName>
    </submittedName>
</protein>
<feature type="region of interest" description="Disordered" evidence="3">
    <location>
        <begin position="1311"/>
        <end position="1335"/>
    </location>
</feature>
<proteinExistence type="inferred from homology"/>
<feature type="compositionally biased region" description="Polar residues" evidence="3">
    <location>
        <begin position="1021"/>
        <end position="1030"/>
    </location>
</feature>
<dbReference type="InterPro" id="IPR016024">
    <property type="entry name" value="ARM-type_fold"/>
</dbReference>
<dbReference type="EMBL" id="JAPMOS010000058">
    <property type="protein sequence ID" value="KAJ4456916.1"/>
    <property type="molecule type" value="Genomic_DNA"/>
</dbReference>
<comment type="similarity">
    <text evidence="1">Belongs to the LDH2/MDH2 oxidoreductase family.</text>
</comment>
<sequence>MDMPPVDMPPLWICPPICGYVPCGYAPCEYAPVPNLPSPTPLPPPPPQGGALDSADGVRAAGAAVAPTGSPAPAAGASLFESGDHAPLPGSVRVPFDFAEAFMKDVFVALGTPAEEAAVIADVLITSDKRGIETHGMGRCKPIYYDRIKDGTLNPRTNFEIVRETPTTAVIDGHNGMGHVIAKRAMQMAIDKAKTSGLGMVVVRNSTHFGIAGYYALQAVNQGCIAMVGTNARPSIAPTFGVDNLLGTNPLTFGFPTDEAFPFLLDCATSIIQRGKVELYERQGKTMPEGWVVNREGQTCTDPKQVLKDLIAGQCALNPLGGLGEDLAGYKGYGYATVVEILSSCLQQGNFLQALSGFDAQGHKRPIELGHFFFAANVEAFCPAEAFRHHSGEVLRTLRNSTKAPGQERIYTAGEKEYIAEQEQNREGGVMVIPAVQRAFTTMRNELHLTQYSLLPDPAAYPPSDAPPIPPSTVLTLANLNAMLMPSFIPPPPPPNIYSDVLIVTLTAPGLPAQFLEVPQPTKFLHLIFFRRLVALKFPDSTVERLSYKSCGSFDTEIDSELAFRAFLEDSLSDYMVDVTLKRKRTKRKKLTAAPSAAPPTPPPDLTPAPGHPPAAEPTKFLTDLPSAATLARYRAPGLPPLSAEPLNPHQQLQLLMRIARNPLYLVGRLVDLLDLGPEVLLPEYIEGWCRDVAPFDQHTLWMAGLVGPLVALLGYPAVEAEGPCLGLGALCMDLACVEGPPFVESFLRAGGLETTLRLFRRPGHGPILGAVLGDLICYEMPQVKPHLFAGGMVAALVGVLRQALDEGRPVDMPLAAIARIVSAIPTTVLSFTLDGLVPQLARCLEYPPFVAKADRQLTQLLVGVLLEVAASQPASLVGSGFARHLVWLFAAPPVLEDRYTMAMLCNCAFHMVNHPPSLPFVAASAAQHMDTFVGLLRNKALCKTEDFLKTYVELVALGTFGRGAGAAFHQQWAAAGEPALVFAHLGANVFFRDMMDEVGPLFGDPSVAAALRALCQPQAQSTGTATGRPQQQQQQAVVVSSRPTKLAPFPATNQLKATGLSKRGVAPTPPPPLPYVPLGTITQNESLTRRRALPPTEASTAAAAAAPPPEPASAALAPAPAPDQPAPASATALEASQDAAPPPPPVTTAPLPAPYPKQRAEREGAETFDSLPEMVVGLPEAPWYPYPEPAPESVILRAAGLEPIRVNFPESPPTDYDLAAFRRLLAACYPAHSVDGIAYKDPATGALTGPPARPVPALLPHPLLVGGRPPPTTPRGLALVDSPATYAGLMGQESREVNVFVVLRPYEASSGQPKRRTPVPPLPRLPKPPRVTPSARRHVAQLTRIAEDALPVSPAELRRWFAAIGESDPAPIVAAGLAAPVIRLLRDGVLAAPAAGWARIMGAICARFGSVPPTIEPFITGLEALGLVEVMRRAFASPAGELLDFGVTFADTSVSSLPPFFDAYRDMGLDRAMVTAMRSYLAQGRWPDLLLALQAARRFVDRSADFLGRLNGSGLATLLPEILRDPRTCTRPVAKAALGLAALEMAKFKESAACMGFEAAVCLALGHPGATADSTLVRDALRIIEALSQCGAPLASFTEAGLADRIVAILRQDEWSLNEEVARILLSLLALMAADPEGRTLLTAALRAAPAGSCAHLGGNEQFKVQFAPLEFTLHRDVKRALKTLMTR</sequence>
<feature type="compositionally biased region" description="Low complexity" evidence="3">
    <location>
        <begin position="1094"/>
        <end position="1106"/>
    </location>
</feature>
<dbReference type="InterPro" id="IPR043143">
    <property type="entry name" value="Mal/L-sulf/L-lact_DH-like_NADP"/>
</dbReference>
<evidence type="ECO:0000256" key="2">
    <source>
        <dbReference type="ARBA" id="ARBA00023002"/>
    </source>
</evidence>
<keyword evidence="2" id="KW-0560">Oxidoreductase</keyword>
<dbReference type="InterPro" id="IPR043144">
    <property type="entry name" value="Mal/L-sulf/L-lact_DH-like_ah"/>
</dbReference>
<dbReference type="InterPro" id="IPR003767">
    <property type="entry name" value="Malate/L-lactate_DH-like"/>
</dbReference>
<dbReference type="Gene3D" id="3.30.1370.60">
    <property type="entry name" value="Hypothetical oxidoreductase yiak, domain 2"/>
    <property type="match status" value="1"/>
</dbReference>
<keyword evidence="5" id="KW-1185">Reference proteome</keyword>
<feature type="compositionally biased region" description="Pro residues" evidence="3">
    <location>
        <begin position="1141"/>
        <end position="1156"/>
    </location>
</feature>
<feature type="region of interest" description="Disordered" evidence="3">
    <location>
        <begin position="588"/>
        <end position="620"/>
    </location>
</feature>
<organism evidence="4 5">
    <name type="scientific">Paratrimastix pyriformis</name>
    <dbReference type="NCBI Taxonomy" id="342808"/>
    <lineage>
        <taxon>Eukaryota</taxon>
        <taxon>Metamonada</taxon>
        <taxon>Preaxostyla</taxon>
        <taxon>Paratrimastigidae</taxon>
        <taxon>Paratrimastix</taxon>
    </lineage>
</organism>
<name>A0ABQ8UGB2_9EUKA</name>
<evidence type="ECO:0000313" key="5">
    <source>
        <dbReference type="Proteomes" id="UP001141327"/>
    </source>
</evidence>
<evidence type="ECO:0000256" key="3">
    <source>
        <dbReference type="SAM" id="MobiDB-lite"/>
    </source>
</evidence>
<comment type="caution">
    <text evidence="4">The sequence shown here is derived from an EMBL/GenBank/DDBJ whole genome shotgun (WGS) entry which is preliminary data.</text>
</comment>
<feature type="compositionally biased region" description="Pro residues" evidence="3">
    <location>
        <begin position="597"/>
        <end position="616"/>
    </location>
</feature>
<feature type="compositionally biased region" description="Pro residues" evidence="3">
    <location>
        <begin position="1319"/>
        <end position="1332"/>
    </location>
</feature>
<gene>
    <name evidence="4" type="ORF">PAPYR_7734</name>
</gene>